<protein>
    <submittedName>
        <fullName evidence="2">115 kDa protein in type-1 retrotransposable element R1DM</fullName>
    </submittedName>
</protein>
<accession>A0A4C1Y6G3</accession>
<feature type="domain" description="Reverse transcriptase" evidence="1">
    <location>
        <begin position="2"/>
        <end position="85"/>
    </location>
</feature>
<dbReference type="Pfam" id="PF00078">
    <property type="entry name" value="RVT_1"/>
    <property type="match status" value="1"/>
</dbReference>
<dbReference type="OrthoDB" id="2507389at2759"/>
<evidence type="ECO:0000313" key="2">
    <source>
        <dbReference type="EMBL" id="GBP71821.1"/>
    </source>
</evidence>
<reference evidence="2 3" key="1">
    <citation type="journal article" date="2019" name="Commun. Biol.">
        <title>The bagworm genome reveals a unique fibroin gene that provides high tensile strength.</title>
        <authorList>
            <person name="Kono N."/>
            <person name="Nakamura H."/>
            <person name="Ohtoshi R."/>
            <person name="Tomita M."/>
            <person name="Numata K."/>
            <person name="Arakawa K."/>
        </authorList>
    </citation>
    <scope>NUCLEOTIDE SEQUENCE [LARGE SCALE GENOMIC DNA]</scope>
</reference>
<dbReference type="EMBL" id="BGZK01001122">
    <property type="protein sequence ID" value="GBP71821.1"/>
    <property type="molecule type" value="Genomic_DNA"/>
</dbReference>
<dbReference type="PANTHER" id="PTHR36688:SF1">
    <property type="entry name" value="ENDONUCLEASE_EXONUCLEASE_PHOSPHATASE DOMAIN-CONTAINING PROTEIN"/>
    <property type="match status" value="1"/>
</dbReference>
<keyword evidence="3" id="KW-1185">Reference proteome</keyword>
<gene>
    <name evidence="2" type="ORF">EVAR_88676_1</name>
</gene>
<evidence type="ECO:0000259" key="1">
    <source>
        <dbReference type="Pfam" id="PF00078"/>
    </source>
</evidence>
<sequence>MIPKEDDYTRPKSYRPVGLLSVLLKTMERMLVGRLQWHLMPKLQATQYGFTPQRETKEALYDLITYIYKELNLKKIVLMVSLDIEVWTPYSENSGNSAYVQAIADDVVLVIFGQLVSLIEGEANRALACVHSWGVRNKLRFAPLKNNSMVLIKKLKYDDAVVHINGEQISLVGEIRLLGLTIDRKLIFIPHVTKSCKKAANIYKGLARAAKATWSLSLKVVRIIYITMIESVVLYASCAWTLATGKLGVQKMLDTVQRSVALKELESPVYFGNLPYPAHVLEIGYESVEDLYFQITDRLAVVGPHIYKESRIEGKVGAALTLARRTALTKKTAVNYDRFPLLHAKKVIRAVSLEEWQKRYAEGDTGEITKCFFLEVE</sequence>
<dbReference type="AlphaFoldDB" id="A0A4C1Y6G3"/>
<dbReference type="PANTHER" id="PTHR36688">
    <property type="entry name" value="ENDO/EXONUCLEASE/PHOSPHATASE DOMAIN-CONTAINING PROTEIN"/>
    <property type="match status" value="1"/>
</dbReference>
<dbReference type="CDD" id="cd01650">
    <property type="entry name" value="RT_nLTR_like"/>
    <property type="match status" value="1"/>
</dbReference>
<dbReference type="InterPro" id="IPR000477">
    <property type="entry name" value="RT_dom"/>
</dbReference>
<proteinExistence type="predicted"/>
<dbReference type="InterPro" id="IPR052560">
    <property type="entry name" value="RdDP_mobile_element"/>
</dbReference>
<evidence type="ECO:0000313" key="3">
    <source>
        <dbReference type="Proteomes" id="UP000299102"/>
    </source>
</evidence>
<dbReference type="Proteomes" id="UP000299102">
    <property type="component" value="Unassembled WGS sequence"/>
</dbReference>
<organism evidence="2 3">
    <name type="scientific">Eumeta variegata</name>
    <name type="common">Bagworm moth</name>
    <name type="synonym">Eumeta japonica</name>
    <dbReference type="NCBI Taxonomy" id="151549"/>
    <lineage>
        <taxon>Eukaryota</taxon>
        <taxon>Metazoa</taxon>
        <taxon>Ecdysozoa</taxon>
        <taxon>Arthropoda</taxon>
        <taxon>Hexapoda</taxon>
        <taxon>Insecta</taxon>
        <taxon>Pterygota</taxon>
        <taxon>Neoptera</taxon>
        <taxon>Endopterygota</taxon>
        <taxon>Lepidoptera</taxon>
        <taxon>Glossata</taxon>
        <taxon>Ditrysia</taxon>
        <taxon>Tineoidea</taxon>
        <taxon>Psychidae</taxon>
        <taxon>Oiketicinae</taxon>
        <taxon>Eumeta</taxon>
    </lineage>
</organism>
<comment type="caution">
    <text evidence="2">The sequence shown here is derived from an EMBL/GenBank/DDBJ whole genome shotgun (WGS) entry which is preliminary data.</text>
</comment>
<name>A0A4C1Y6G3_EUMVA</name>